<dbReference type="SUPFAM" id="SSF52540">
    <property type="entry name" value="P-loop containing nucleoside triphosphate hydrolases"/>
    <property type="match status" value="1"/>
</dbReference>
<evidence type="ECO:0000259" key="9">
    <source>
        <dbReference type="PROSITE" id="PS50893"/>
    </source>
</evidence>
<keyword evidence="5" id="KW-0067">ATP-binding</keyword>
<dbReference type="EMBL" id="NKXO01000003">
    <property type="protein sequence ID" value="PKQ70718.1"/>
    <property type="molecule type" value="Genomic_DNA"/>
</dbReference>
<dbReference type="GO" id="GO:0140359">
    <property type="term" value="F:ABC-type transporter activity"/>
    <property type="evidence" value="ECO:0007669"/>
    <property type="project" value="InterPro"/>
</dbReference>
<feature type="transmembrane region" description="Helical" evidence="8">
    <location>
        <begin position="609"/>
        <end position="628"/>
    </location>
</feature>
<dbReference type="InterPro" id="IPR050352">
    <property type="entry name" value="ABCG_transporters"/>
</dbReference>
<dbReference type="Pfam" id="PF01061">
    <property type="entry name" value="ABC2_membrane"/>
    <property type="match status" value="1"/>
</dbReference>
<feature type="transmembrane region" description="Helical" evidence="8">
    <location>
        <begin position="691"/>
        <end position="712"/>
    </location>
</feature>
<dbReference type="PANTHER" id="PTHR48041:SF139">
    <property type="entry name" value="PROTEIN SCARLET"/>
    <property type="match status" value="1"/>
</dbReference>
<evidence type="ECO:0000256" key="3">
    <source>
        <dbReference type="ARBA" id="ARBA00022692"/>
    </source>
</evidence>
<evidence type="ECO:0000256" key="7">
    <source>
        <dbReference type="ARBA" id="ARBA00023136"/>
    </source>
</evidence>
<protein>
    <submittedName>
        <fullName evidence="10">ABC transporter</fullName>
    </submittedName>
</protein>
<keyword evidence="7 8" id="KW-0472">Membrane</keyword>
<sequence>MSEAVLDALTKVFAITILQDGGVSPKEENFVAEYFQEVLAQDSIPAYMQKYKEYYQKLWNDFGARVSENEKESLPGEEETGSKKVTDEERAFQKFSVKLGGLFRKEIAPEKESRLVLSQKILIVVRMLELLASDNRVTKRRLEVVSTSADYLLKNEILYKIIYDFVFKKADELVGNENILTVSSLYIPRTNTIKHIQIERLDGELIFLRMPEANMYFVKYTGSENIKLNDFLMKPNKIYQFTSGSIIRTQAGNSFYFSDIVANFTDVQKKQKLSFNAIDIEYKFKNGNLGLRGVSVAESAGNLIGIMGASGAGKTTLLNVLAGLETPSRGQVLLNGIDIHREKEKVQGVIGYVAQDDLLIEELTVYQNLYYNTKLCFKSFTEKELHERVMKTLEDLGLAHIKDLKVGNVLNKTISGGQRKRLNIALELIREPAVLFLDEPTSGLSSKDSENVLDLLKELSAKGKLIFVVIHQPSSDIFKMFNKLIILDTGGYQAFYGNPVDAVIYFKKQDNQLKAEEGQCPNCGNVNPEQIFDIIEARTIDENGQYTNQRKKTPIQWNELFLKNFSDKIRPVEEQKEVPPKALDLPHWTKQTILFTIRDFLAKAGNTQYMAINLLEAPLLAFLLAFIIRFNNDPLTLGYSYRYNDNIPAYILICVLVALFMGLTVSAEEIIKDRKIQRRESFLNLSRHSYLLSKLIILFGLSAIQTLTFVLIGNAILEVKGMNMMYWAVLFTVSCFANMLGLNISATFNSVVTIYITIPLLLIPQMILSGVIFNFDKLNQFVSDRGQVPLLADLMVSRWGFEAIAVEQFKNNKFQKPFFEYEKEISVADFRQLWLDELGNARVRLSKILDKNSDSLNNVKTAELKLIAYELQREKAFDLKTQYGKENRPAFKDFDNLLAKLNINTYNEKVEEELKSYLEELAEYYKARRNYFSREKNDLEDRLEEKVKGYSLEKYKNTYFNESLSDLARNANVRDKILLYKEKLLQQADPIFQEPLLPAHILDYRTQFLAPSKHFAGMLINTYYFDIIVIWLFSLVLYITLYYETFKKALSLSIFGFFKKTEKNKTKK</sequence>
<comment type="caution">
    <text evidence="10">The sequence shown here is derived from an EMBL/GenBank/DDBJ whole genome shotgun (WGS) entry which is preliminary data.</text>
</comment>
<dbReference type="InterPro" id="IPR013525">
    <property type="entry name" value="ABC2_TM"/>
</dbReference>
<feature type="transmembrane region" description="Helical" evidence="8">
    <location>
        <begin position="724"/>
        <end position="746"/>
    </location>
</feature>
<evidence type="ECO:0000256" key="5">
    <source>
        <dbReference type="ARBA" id="ARBA00022840"/>
    </source>
</evidence>
<evidence type="ECO:0000256" key="4">
    <source>
        <dbReference type="ARBA" id="ARBA00022741"/>
    </source>
</evidence>
<organism evidence="10 11">
    <name type="scientific">Raineya orbicola</name>
    <dbReference type="NCBI Taxonomy" id="2016530"/>
    <lineage>
        <taxon>Bacteria</taxon>
        <taxon>Pseudomonadati</taxon>
        <taxon>Bacteroidota</taxon>
        <taxon>Cytophagia</taxon>
        <taxon>Cytophagales</taxon>
        <taxon>Raineyaceae</taxon>
        <taxon>Raineya</taxon>
    </lineage>
</organism>
<dbReference type="GO" id="GO:0016887">
    <property type="term" value="F:ATP hydrolysis activity"/>
    <property type="evidence" value="ECO:0007669"/>
    <property type="project" value="InterPro"/>
</dbReference>
<dbReference type="InterPro" id="IPR003593">
    <property type="entry name" value="AAA+_ATPase"/>
</dbReference>
<evidence type="ECO:0000256" key="6">
    <source>
        <dbReference type="ARBA" id="ARBA00022989"/>
    </source>
</evidence>
<gene>
    <name evidence="10" type="ORF">Rain11_0255</name>
</gene>
<dbReference type="InterPro" id="IPR017871">
    <property type="entry name" value="ABC_transporter-like_CS"/>
</dbReference>
<dbReference type="GO" id="GO:0016020">
    <property type="term" value="C:membrane"/>
    <property type="evidence" value="ECO:0007669"/>
    <property type="project" value="UniProtKB-SubCell"/>
</dbReference>
<dbReference type="GO" id="GO:0005524">
    <property type="term" value="F:ATP binding"/>
    <property type="evidence" value="ECO:0007669"/>
    <property type="project" value="UniProtKB-KW"/>
</dbReference>
<keyword evidence="11" id="KW-1185">Reference proteome</keyword>
<dbReference type="PROSITE" id="PS50893">
    <property type="entry name" value="ABC_TRANSPORTER_2"/>
    <property type="match status" value="1"/>
</dbReference>
<dbReference type="AlphaFoldDB" id="A0A2N3IKE0"/>
<dbReference type="Pfam" id="PF19055">
    <property type="entry name" value="ABC2_membrane_7"/>
    <property type="match status" value="1"/>
</dbReference>
<keyword evidence="3 8" id="KW-0812">Transmembrane</keyword>
<proteinExistence type="predicted"/>
<evidence type="ECO:0000256" key="8">
    <source>
        <dbReference type="SAM" id="Phobius"/>
    </source>
</evidence>
<feature type="domain" description="ABC transporter" evidence="9">
    <location>
        <begin position="275"/>
        <end position="515"/>
    </location>
</feature>
<dbReference type="RefSeq" id="WP_101357521.1">
    <property type="nucleotide sequence ID" value="NZ_NKXO01000003.1"/>
</dbReference>
<dbReference type="InterPro" id="IPR003439">
    <property type="entry name" value="ABC_transporter-like_ATP-bd"/>
</dbReference>
<keyword evidence="6 8" id="KW-1133">Transmembrane helix</keyword>
<dbReference type="PROSITE" id="PS00211">
    <property type="entry name" value="ABC_TRANSPORTER_1"/>
    <property type="match status" value="1"/>
</dbReference>
<name>A0A2N3IKE0_9BACT</name>
<feature type="transmembrane region" description="Helical" evidence="8">
    <location>
        <begin position="649"/>
        <end position="671"/>
    </location>
</feature>
<feature type="transmembrane region" description="Helical" evidence="8">
    <location>
        <begin position="752"/>
        <end position="775"/>
    </location>
</feature>
<dbReference type="PANTHER" id="PTHR48041">
    <property type="entry name" value="ABC TRANSPORTER G FAMILY MEMBER 28"/>
    <property type="match status" value="1"/>
</dbReference>
<feature type="transmembrane region" description="Helical" evidence="8">
    <location>
        <begin position="1023"/>
        <end position="1043"/>
    </location>
</feature>
<keyword evidence="4" id="KW-0547">Nucleotide-binding</keyword>
<evidence type="ECO:0000313" key="10">
    <source>
        <dbReference type="EMBL" id="PKQ70718.1"/>
    </source>
</evidence>
<comment type="subcellular location">
    <subcellularLocation>
        <location evidence="1">Membrane</location>
        <topology evidence="1">Multi-pass membrane protein</topology>
    </subcellularLocation>
</comment>
<dbReference type="Proteomes" id="UP000233387">
    <property type="component" value="Unassembled WGS sequence"/>
</dbReference>
<dbReference type="Gene3D" id="3.40.50.300">
    <property type="entry name" value="P-loop containing nucleotide triphosphate hydrolases"/>
    <property type="match status" value="1"/>
</dbReference>
<dbReference type="InterPro" id="IPR027417">
    <property type="entry name" value="P-loop_NTPase"/>
</dbReference>
<dbReference type="SMART" id="SM00382">
    <property type="entry name" value="AAA"/>
    <property type="match status" value="1"/>
</dbReference>
<keyword evidence="2" id="KW-0813">Transport</keyword>
<dbReference type="Pfam" id="PF00005">
    <property type="entry name" value="ABC_tran"/>
    <property type="match status" value="1"/>
</dbReference>
<evidence type="ECO:0000313" key="11">
    <source>
        <dbReference type="Proteomes" id="UP000233387"/>
    </source>
</evidence>
<evidence type="ECO:0000256" key="1">
    <source>
        <dbReference type="ARBA" id="ARBA00004141"/>
    </source>
</evidence>
<dbReference type="InterPro" id="IPR043926">
    <property type="entry name" value="ABCG_dom"/>
</dbReference>
<reference evidence="10 11" key="1">
    <citation type="submission" date="2017-06" db="EMBL/GenBank/DDBJ databases">
        <title>Raineya orbicola gen. nov., sp. nov. a slightly thermophilic bacterium of the phylum Bacteroidetes and the description of Raineyaceae fam. nov.</title>
        <authorList>
            <person name="Albuquerque L."/>
            <person name="Polonia A.R.M."/>
            <person name="Barroso C."/>
            <person name="Froufe H.J.C."/>
            <person name="Lage O."/>
            <person name="Lobo-Da-Cunha A."/>
            <person name="Egas C."/>
            <person name="Da Costa M.S."/>
        </authorList>
    </citation>
    <scope>NUCLEOTIDE SEQUENCE [LARGE SCALE GENOMIC DNA]</scope>
    <source>
        <strain evidence="10 11">SPSPC-11</strain>
    </source>
</reference>
<evidence type="ECO:0000256" key="2">
    <source>
        <dbReference type="ARBA" id="ARBA00022448"/>
    </source>
</evidence>
<dbReference type="OrthoDB" id="9804819at2"/>
<accession>A0A2N3IKE0</accession>